<dbReference type="AlphaFoldDB" id="A0A7J0BM49"/>
<name>A0A7J0BM49_9BACT</name>
<protein>
    <submittedName>
        <fullName evidence="5">Transcriptional regulator</fullName>
    </submittedName>
</protein>
<keyword evidence="1" id="KW-0805">Transcription regulation</keyword>
<evidence type="ECO:0000256" key="3">
    <source>
        <dbReference type="ARBA" id="ARBA00023163"/>
    </source>
</evidence>
<keyword evidence="2" id="KW-0238">DNA-binding</keyword>
<comment type="caution">
    <text evidence="5">The sequence shown here is derived from an EMBL/GenBank/DDBJ whole genome shotgun (WGS) entry which is preliminary data.</text>
</comment>
<dbReference type="InterPro" id="IPR036390">
    <property type="entry name" value="WH_DNA-bd_sf"/>
</dbReference>
<dbReference type="InterPro" id="IPR051081">
    <property type="entry name" value="HTH_MetalResp_TranReg"/>
</dbReference>
<accession>A0A7J0BM49</accession>
<dbReference type="GO" id="GO:0003677">
    <property type="term" value="F:DNA binding"/>
    <property type="evidence" value="ECO:0007669"/>
    <property type="project" value="UniProtKB-KW"/>
</dbReference>
<dbReference type="InterPro" id="IPR011991">
    <property type="entry name" value="ArsR-like_HTH"/>
</dbReference>
<dbReference type="Proteomes" id="UP000503840">
    <property type="component" value="Unassembled WGS sequence"/>
</dbReference>
<feature type="domain" description="HTH arsR-type" evidence="4">
    <location>
        <begin position="1"/>
        <end position="100"/>
    </location>
</feature>
<keyword evidence="6" id="KW-1185">Reference proteome</keyword>
<organism evidence="5 6">
    <name type="scientific">Desulfovibrio subterraneus</name>
    <dbReference type="NCBI Taxonomy" id="2718620"/>
    <lineage>
        <taxon>Bacteria</taxon>
        <taxon>Pseudomonadati</taxon>
        <taxon>Thermodesulfobacteriota</taxon>
        <taxon>Desulfovibrionia</taxon>
        <taxon>Desulfovibrionales</taxon>
        <taxon>Desulfovibrionaceae</taxon>
        <taxon>Desulfovibrio</taxon>
    </lineage>
</organism>
<evidence type="ECO:0000256" key="2">
    <source>
        <dbReference type="ARBA" id="ARBA00023125"/>
    </source>
</evidence>
<evidence type="ECO:0000313" key="6">
    <source>
        <dbReference type="Proteomes" id="UP000503840"/>
    </source>
</evidence>
<dbReference type="NCBIfam" id="NF033788">
    <property type="entry name" value="HTH_metalloreg"/>
    <property type="match status" value="1"/>
</dbReference>
<gene>
    <name evidence="5" type="ORF">DSM101010T_32080</name>
</gene>
<dbReference type="Gene3D" id="1.10.10.10">
    <property type="entry name" value="Winged helix-like DNA-binding domain superfamily/Winged helix DNA-binding domain"/>
    <property type="match status" value="1"/>
</dbReference>
<dbReference type="EMBL" id="BLVO01000016">
    <property type="protein sequence ID" value="GFM34843.1"/>
    <property type="molecule type" value="Genomic_DNA"/>
</dbReference>
<dbReference type="PANTHER" id="PTHR33154">
    <property type="entry name" value="TRANSCRIPTIONAL REGULATOR, ARSR FAMILY"/>
    <property type="match status" value="1"/>
</dbReference>
<evidence type="ECO:0000313" key="5">
    <source>
        <dbReference type="EMBL" id="GFM34843.1"/>
    </source>
</evidence>
<dbReference type="RefSeq" id="WP_174406495.1">
    <property type="nucleotide sequence ID" value="NZ_BLVO01000016.1"/>
</dbReference>
<dbReference type="SUPFAM" id="SSF46785">
    <property type="entry name" value="Winged helix' DNA-binding domain"/>
    <property type="match status" value="1"/>
</dbReference>
<dbReference type="PROSITE" id="PS50987">
    <property type="entry name" value="HTH_ARSR_2"/>
    <property type="match status" value="1"/>
</dbReference>
<dbReference type="PRINTS" id="PR00778">
    <property type="entry name" value="HTHARSR"/>
</dbReference>
<proteinExistence type="predicted"/>
<sequence>MENLAEQLKALSEPTRLRIVRLLMHGELCICDLMAALDLPQSTISRHMSFLKRAGWVNGRRSAKWVYYSLAIARDPAHAAFLGALKDLLPPRPEAIEDDKRLARHLATKTTATCADTTHEACSK</sequence>
<dbReference type="InterPro" id="IPR036388">
    <property type="entry name" value="WH-like_DNA-bd_sf"/>
</dbReference>
<keyword evidence="3" id="KW-0804">Transcription</keyword>
<reference evidence="5 6" key="1">
    <citation type="submission" date="2020-05" db="EMBL/GenBank/DDBJ databases">
        <title>Draft genome sequence of Desulfovibrio sp. strain HN2T.</title>
        <authorList>
            <person name="Ueno A."/>
            <person name="Tamazawa S."/>
            <person name="Tamamura S."/>
            <person name="Murakami T."/>
            <person name="Kiyama T."/>
            <person name="Inomata H."/>
            <person name="Amano Y."/>
            <person name="Miyakawa K."/>
            <person name="Tamaki H."/>
            <person name="Naganuma T."/>
            <person name="Kaneko K."/>
        </authorList>
    </citation>
    <scope>NUCLEOTIDE SEQUENCE [LARGE SCALE GENOMIC DNA]</scope>
    <source>
        <strain evidence="5 6">HN2</strain>
    </source>
</reference>
<dbReference type="CDD" id="cd00090">
    <property type="entry name" value="HTH_ARSR"/>
    <property type="match status" value="1"/>
</dbReference>
<dbReference type="InterPro" id="IPR001845">
    <property type="entry name" value="HTH_ArsR_DNA-bd_dom"/>
</dbReference>
<dbReference type="SMART" id="SM00418">
    <property type="entry name" value="HTH_ARSR"/>
    <property type="match status" value="1"/>
</dbReference>
<dbReference type="GO" id="GO:0003700">
    <property type="term" value="F:DNA-binding transcription factor activity"/>
    <property type="evidence" value="ECO:0007669"/>
    <property type="project" value="InterPro"/>
</dbReference>
<dbReference type="Pfam" id="PF01022">
    <property type="entry name" value="HTH_5"/>
    <property type="match status" value="1"/>
</dbReference>
<dbReference type="PANTHER" id="PTHR33154:SF18">
    <property type="entry name" value="ARSENICAL RESISTANCE OPERON REPRESSOR"/>
    <property type="match status" value="1"/>
</dbReference>
<evidence type="ECO:0000256" key="1">
    <source>
        <dbReference type="ARBA" id="ARBA00023015"/>
    </source>
</evidence>
<evidence type="ECO:0000259" key="4">
    <source>
        <dbReference type="PROSITE" id="PS50987"/>
    </source>
</evidence>